<evidence type="ECO:0000313" key="2">
    <source>
        <dbReference type="EMBL" id="VDD79791.1"/>
    </source>
</evidence>
<protein>
    <submittedName>
        <fullName evidence="4">UL134</fullName>
    </submittedName>
</protein>
<evidence type="ECO:0000256" key="1">
    <source>
        <dbReference type="SAM" id="MobiDB-lite"/>
    </source>
</evidence>
<name>A0A0R3UFC1_MESCO</name>
<organism evidence="4">
    <name type="scientific">Mesocestoides corti</name>
    <name type="common">Flatworm</name>
    <dbReference type="NCBI Taxonomy" id="53468"/>
    <lineage>
        <taxon>Eukaryota</taxon>
        <taxon>Metazoa</taxon>
        <taxon>Spiralia</taxon>
        <taxon>Lophotrochozoa</taxon>
        <taxon>Platyhelminthes</taxon>
        <taxon>Cestoda</taxon>
        <taxon>Eucestoda</taxon>
        <taxon>Cyclophyllidea</taxon>
        <taxon>Mesocestoididae</taxon>
        <taxon>Mesocestoides</taxon>
    </lineage>
</organism>
<evidence type="ECO:0000313" key="3">
    <source>
        <dbReference type="Proteomes" id="UP000267029"/>
    </source>
</evidence>
<proteinExistence type="predicted"/>
<reference evidence="2 3" key="2">
    <citation type="submission" date="2018-10" db="EMBL/GenBank/DDBJ databases">
        <authorList>
            <consortium name="Pathogen Informatics"/>
        </authorList>
    </citation>
    <scope>NUCLEOTIDE SEQUENCE [LARGE SCALE GENOMIC DNA]</scope>
</reference>
<keyword evidence="3" id="KW-1185">Reference proteome</keyword>
<dbReference type="EMBL" id="UXSR01005214">
    <property type="protein sequence ID" value="VDD79791.1"/>
    <property type="molecule type" value="Genomic_DNA"/>
</dbReference>
<dbReference type="Proteomes" id="UP000267029">
    <property type="component" value="Unassembled WGS sequence"/>
</dbReference>
<accession>A0A0R3UFC1</accession>
<gene>
    <name evidence="2" type="ORF">MCOS_LOCUS5794</name>
</gene>
<evidence type="ECO:0000313" key="4">
    <source>
        <dbReference type="WBParaSite" id="MCOS_0000579301-mRNA-1"/>
    </source>
</evidence>
<reference evidence="4" key="1">
    <citation type="submission" date="2017-02" db="UniProtKB">
        <authorList>
            <consortium name="WormBaseParasite"/>
        </authorList>
    </citation>
    <scope>IDENTIFICATION</scope>
</reference>
<sequence>MRSVSPRVQEVMTSRRVRGGVAADDSSRHHERCVILTGREAPRVSAHQLPMAGTRRRQDGKTTGTARPHASSRTYMMLKEGTPTRTTVHAYDTADIVYYHSQRARARRPRSMRPARAFFPFYRAEDVQGVFFSGRPRMPTWAMGLQQNEKDTGGMSDV</sequence>
<dbReference type="WBParaSite" id="MCOS_0000579301-mRNA-1">
    <property type="protein sequence ID" value="MCOS_0000579301-mRNA-1"/>
    <property type="gene ID" value="MCOS_0000579301"/>
</dbReference>
<feature type="region of interest" description="Disordered" evidence="1">
    <location>
        <begin position="51"/>
        <end position="70"/>
    </location>
</feature>
<dbReference type="AlphaFoldDB" id="A0A0R3UFC1"/>